<sequence length="281" mass="31344">MGIAFLLALIVAAECFPAGWALFHTNKMANDTAGFHEAALAVEALLAGNAPQARVAHSRRRAFEQDGQRAAYPYGGRSGNAVTGGGWRRFERDGRYRFERSDGRGRRSAYGGDSAGRGFAFHGQWRKGNSSGASAFRRDSGYRTYNRPARVIDINEADSAAWESLPGIGPVLAGRIMRFRERLGGFYEMAQVGETWGLADSVFKKIQGMLVMREVSLRKTDLNQTDEKSLAEHPYINTKLARLIVRYRSNHGPFRHPAELQRIALVNDSIYRKLEKYLVAN</sequence>
<evidence type="ECO:0000313" key="1">
    <source>
        <dbReference type="EMBL" id="AWO01961.1"/>
    </source>
</evidence>
<dbReference type="EMBL" id="CP029600">
    <property type="protein sequence ID" value="AWO01961.1"/>
    <property type="molecule type" value="Genomic_DNA"/>
</dbReference>
<organism evidence="1 2">
    <name type="scientific">Chitinophaga alhagiae</name>
    <dbReference type="NCBI Taxonomy" id="2203219"/>
    <lineage>
        <taxon>Bacteria</taxon>
        <taxon>Pseudomonadati</taxon>
        <taxon>Bacteroidota</taxon>
        <taxon>Chitinophagia</taxon>
        <taxon>Chitinophagales</taxon>
        <taxon>Chitinophagaceae</taxon>
        <taxon>Chitinophaga</taxon>
    </lineage>
</organism>
<name>A0ABN5LYL5_9BACT</name>
<dbReference type="InterPro" id="IPR010994">
    <property type="entry name" value="RuvA_2-like"/>
</dbReference>
<protein>
    <recommendedName>
        <fullName evidence="3">Helix-hairpin-helix domain-containing protein</fullName>
    </recommendedName>
</protein>
<dbReference type="PANTHER" id="PTHR21180">
    <property type="entry name" value="ENDONUCLEASE/EXONUCLEASE/PHOSPHATASE FAMILY DOMAIN-CONTAINING PROTEIN 1"/>
    <property type="match status" value="1"/>
</dbReference>
<reference evidence="1 2" key="1">
    <citation type="submission" date="2018-05" db="EMBL/GenBank/DDBJ databases">
        <title>Chitinophaga sp. nov., isolated from rhizosphere soil of Alhagi.</title>
        <authorList>
            <person name="Liu Y."/>
        </authorList>
    </citation>
    <scope>NUCLEOTIDE SEQUENCE [LARGE SCALE GENOMIC DNA]</scope>
    <source>
        <strain evidence="1 2">T22</strain>
    </source>
</reference>
<evidence type="ECO:0000313" key="2">
    <source>
        <dbReference type="Proteomes" id="UP000246099"/>
    </source>
</evidence>
<dbReference type="SUPFAM" id="SSF47781">
    <property type="entry name" value="RuvA domain 2-like"/>
    <property type="match status" value="1"/>
</dbReference>
<dbReference type="InterPro" id="IPR051675">
    <property type="entry name" value="Endo/Exo/Phosphatase_dom_1"/>
</dbReference>
<dbReference type="Gene3D" id="1.10.150.280">
    <property type="entry name" value="AF1531-like domain"/>
    <property type="match status" value="2"/>
</dbReference>
<accession>A0ABN5LYL5</accession>
<evidence type="ECO:0008006" key="3">
    <source>
        <dbReference type="Google" id="ProtNLM"/>
    </source>
</evidence>
<dbReference type="Proteomes" id="UP000246099">
    <property type="component" value="Chromosome"/>
</dbReference>
<dbReference type="PANTHER" id="PTHR21180:SF32">
    <property type="entry name" value="ENDONUCLEASE_EXONUCLEASE_PHOSPHATASE FAMILY DOMAIN-CONTAINING PROTEIN 1"/>
    <property type="match status" value="1"/>
</dbReference>
<proteinExistence type="predicted"/>
<keyword evidence="2" id="KW-1185">Reference proteome</keyword>
<gene>
    <name evidence="1" type="ORF">DLD77_09755</name>
</gene>
<dbReference type="SUPFAM" id="SSF81585">
    <property type="entry name" value="PsbU/PolX domain-like"/>
    <property type="match status" value="1"/>
</dbReference>
<dbReference type="Pfam" id="PF12836">
    <property type="entry name" value="HHH_3"/>
    <property type="match status" value="2"/>
</dbReference>